<organism evidence="1 2">
    <name type="scientific">Acaulospora colombiana</name>
    <dbReference type="NCBI Taxonomy" id="27376"/>
    <lineage>
        <taxon>Eukaryota</taxon>
        <taxon>Fungi</taxon>
        <taxon>Fungi incertae sedis</taxon>
        <taxon>Mucoromycota</taxon>
        <taxon>Glomeromycotina</taxon>
        <taxon>Glomeromycetes</taxon>
        <taxon>Diversisporales</taxon>
        <taxon>Acaulosporaceae</taxon>
        <taxon>Acaulospora</taxon>
    </lineage>
</organism>
<proteinExistence type="predicted"/>
<dbReference type="EMBL" id="CAJVPT010011551">
    <property type="protein sequence ID" value="CAG8580041.1"/>
    <property type="molecule type" value="Genomic_DNA"/>
</dbReference>
<evidence type="ECO:0000313" key="1">
    <source>
        <dbReference type="EMBL" id="CAG8580041.1"/>
    </source>
</evidence>
<reference evidence="1" key="1">
    <citation type="submission" date="2021-06" db="EMBL/GenBank/DDBJ databases">
        <authorList>
            <person name="Kallberg Y."/>
            <person name="Tangrot J."/>
            <person name="Rosling A."/>
        </authorList>
    </citation>
    <scope>NUCLEOTIDE SEQUENCE</scope>
    <source>
        <strain evidence="1">CL356</strain>
    </source>
</reference>
<comment type="caution">
    <text evidence="1">The sequence shown here is derived from an EMBL/GenBank/DDBJ whole genome shotgun (WGS) entry which is preliminary data.</text>
</comment>
<feature type="non-terminal residue" evidence="1">
    <location>
        <position position="1"/>
    </location>
</feature>
<keyword evidence="2" id="KW-1185">Reference proteome</keyword>
<protein>
    <submittedName>
        <fullName evidence="1">17580_t:CDS:1</fullName>
    </submittedName>
</protein>
<accession>A0ACA9MBE4</accession>
<name>A0ACA9MBE4_9GLOM</name>
<gene>
    <name evidence="1" type="ORF">ACOLOM_LOCUS5935</name>
</gene>
<evidence type="ECO:0000313" key="2">
    <source>
        <dbReference type="Proteomes" id="UP000789525"/>
    </source>
</evidence>
<dbReference type="Proteomes" id="UP000789525">
    <property type="component" value="Unassembled WGS sequence"/>
</dbReference>
<sequence>SFGDGVESSPVIIVAQAIPVPFDLVINGDSANGGPITTDGKLTENAERIQKAGQEADRIMGNMQQTIDKAYADGEGSDSVESARMKAAFGDNWRNNHAAIKDTMTKMKDSTMAKEGKKCSEDFGKPQRQLKRSDALDGYQ</sequence>